<evidence type="ECO:0000259" key="9">
    <source>
        <dbReference type="PROSITE" id="PS50923"/>
    </source>
</evidence>
<reference evidence="10" key="2">
    <citation type="submission" date="2025-09" db="UniProtKB">
        <authorList>
            <consortium name="Ensembl"/>
        </authorList>
    </citation>
    <scope>IDENTIFICATION</scope>
</reference>
<dbReference type="InterPro" id="IPR035976">
    <property type="entry name" value="Sushi/SCR/CCP_sf"/>
</dbReference>
<keyword evidence="4" id="KW-0677">Repeat</keyword>
<comment type="subcellular location">
    <subcellularLocation>
        <location evidence="1">Membrane</location>
    </subcellularLocation>
</comment>
<evidence type="ECO:0000256" key="5">
    <source>
        <dbReference type="ARBA" id="ARBA00023136"/>
    </source>
</evidence>
<reference evidence="10" key="1">
    <citation type="submission" date="2025-08" db="UniProtKB">
        <authorList>
            <consortium name="Ensembl"/>
        </authorList>
    </citation>
    <scope>IDENTIFICATION</scope>
</reference>
<feature type="disulfide bond" evidence="8">
    <location>
        <begin position="53"/>
        <end position="80"/>
    </location>
</feature>
<dbReference type="PANTHER" id="PTHR45656">
    <property type="entry name" value="PROTEIN CBR-CLEC-78"/>
    <property type="match status" value="1"/>
</dbReference>
<feature type="domain" description="Sushi" evidence="9">
    <location>
        <begin position="277"/>
        <end position="336"/>
    </location>
</feature>
<keyword evidence="6 8" id="KW-1015">Disulfide bond</keyword>
<keyword evidence="11" id="KW-1185">Reference proteome</keyword>
<dbReference type="GO" id="GO:0016020">
    <property type="term" value="C:membrane"/>
    <property type="evidence" value="ECO:0007669"/>
    <property type="project" value="UniProtKB-SubCell"/>
</dbReference>
<evidence type="ECO:0000256" key="2">
    <source>
        <dbReference type="ARBA" id="ARBA00022659"/>
    </source>
</evidence>
<accession>A0A3B3Z8B6</accession>
<dbReference type="CDD" id="cd00033">
    <property type="entry name" value="CCP"/>
    <property type="match status" value="4"/>
</dbReference>
<sequence>RAQCRLNDTELCVVPVCAVVNCSDPGHVENGVRHSGLRYPEVFSYGITVAFHCKRGFYLLGSALLTCQHDGRWDRPVPRCLGMLTPTARITSEKLFILQNIIKIQLSVYRTFNTSKRVGKTCNEDGTWSGAPPYCTGVSPGICGDPGMPPHGARLGGEEFKTKSLLRFSCEAGFNLIGSVERTCLHNGTWSGTQPVCQVIHCGPPPQVLHGKVEGSDYSWGSSVSYSCFHGYQLSSPTVLACEGNGTWTGDVPQCLRKSTAGAMVLMRLSAVFPIAHSCRQPETPSNVDVRSMDLPTLGYTLIYTCQEGFYLAGGSEHRTCKSDGRWSGKPPLCKGITLSQKYSCLKWPQPQKGRHVNPIRLKIHTD</sequence>
<evidence type="ECO:0000256" key="8">
    <source>
        <dbReference type="PROSITE-ProRule" id="PRU00302"/>
    </source>
</evidence>
<evidence type="ECO:0000256" key="7">
    <source>
        <dbReference type="ARBA" id="ARBA00023180"/>
    </source>
</evidence>
<evidence type="ECO:0000313" key="10">
    <source>
        <dbReference type="Ensembl" id="ENSPMGP00000000626.1"/>
    </source>
</evidence>
<evidence type="ECO:0000256" key="3">
    <source>
        <dbReference type="ARBA" id="ARBA00022729"/>
    </source>
</evidence>
<organism evidence="10 11">
    <name type="scientific">Periophthalmus magnuspinnatus</name>
    <dbReference type="NCBI Taxonomy" id="409849"/>
    <lineage>
        <taxon>Eukaryota</taxon>
        <taxon>Metazoa</taxon>
        <taxon>Chordata</taxon>
        <taxon>Craniata</taxon>
        <taxon>Vertebrata</taxon>
        <taxon>Euteleostomi</taxon>
        <taxon>Actinopterygii</taxon>
        <taxon>Neopterygii</taxon>
        <taxon>Teleostei</taxon>
        <taxon>Neoteleostei</taxon>
        <taxon>Acanthomorphata</taxon>
        <taxon>Gobiaria</taxon>
        <taxon>Gobiiformes</taxon>
        <taxon>Gobioidei</taxon>
        <taxon>Gobiidae</taxon>
        <taxon>Oxudercinae</taxon>
        <taxon>Periophthalmus</taxon>
    </lineage>
</organism>
<dbReference type="FunFam" id="2.10.70.10:FF:000011">
    <property type="entry name" value="CUB and sushi domain-containing protein 3 isoform A"/>
    <property type="match status" value="2"/>
</dbReference>
<dbReference type="Gene3D" id="2.10.70.10">
    <property type="entry name" value="Complement Module, domain 1"/>
    <property type="match status" value="4"/>
</dbReference>
<dbReference type="AlphaFoldDB" id="A0A3B3Z8B6"/>
<feature type="disulfide bond" evidence="8">
    <location>
        <begin position="170"/>
        <end position="197"/>
    </location>
</feature>
<keyword evidence="2 8" id="KW-0768">Sushi</keyword>
<dbReference type="SMART" id="SM00032">
    <property type="entry name" value="CCP"/>
    <property type="match status" value="4"/>
</dbReference>
<keyword evidence="3" id="KW-0732">Signal</keyword>
<dbReference type="PANTHER" id="PTHR45656:SF4">
    <property type="entry name" value="PROTEIN CBR-CLEC-78"/>
    <property type="match status" value="1"/>
</dbReference>
<evidence type="ECO:0000256" key="4">
    <source>
        <dbReference type="ARBA" id="ARBA00022737"/>
    </source>
</evidence>
<feature type="domain" description="Sushi" evidence="9">
    <location>
        <begin position="20"/>
        <end position="82"/>
    </location>
</feature>
<dbReference type="Ensembl" id="ENSPMGT00000000656.1">
    <property type="protein sequence ID" value="ENSPMGP00000000626.1"/>
    <property type="gene ID" value="ENSPMGG00000000580.1"/>
</dbReference>
<dbReference type="PROSITE" id="PS50923">
    <property type="entry name" value="SUSHI"/>
    <property type="match status" value="4"/>
</dbReference>
<evidence type="ECO:0000256" key="1">
    <source>
        <dbReference type="ARBA" id="ARBA00004370"/>
    </source>
</evidence>
<proteinExistence type="predicted"/>
<evidence type="ECO:0000313" key="11">
    <source>
        <dbReference type="Proteomes" id="UP000261520"/>
    </source>
</evidence>
<feature type="domain" description="Sushi" evidence="9">
    <location>
        <begin position="141"/>
        <end position="199"/>
    </location>
</feature>
<comment type="caution">
    <text evidence="8">Lacks conserved residue(s) required for the propagation of feature annotation.</text>
</comment>
<dbReference type="InterPro" id="IPR051277">
    <property type="entry name" value="SEZ6_CSMD_C4BPB_Regulators"/>
</dbReference>
<evidence type="ECO:0000256" key="6">
    <source>
        <dbReference type="ARBA" id="ARBA00023157"/>
    </source>
</evidence>
<dbReference type="FunFam" id="2.10.70.10:FF:000014">
    <property type="entry name" value="Membrane cofactor protein"/>
    <property type="match status" value="1"/>
</dbReference>
<dbReference type="InterPro" id="IPR000436">
    <property type="entry name" value="Sushi_SCR_CCP_dom"/>
</dbReference>
<feature type="domain" description="Sushi" evidence="9">
    <location>
        <begin position="200"/>
        <end position="257"/>
    </location>
</feature>
<dbReference type="STRING" id="409849.ENSPMGP00000000626"/>
<keyword evidence="5" id="KW-0472">Membrane</keyword>
<dbReference type="SUPFAM" id="SSF57535">
    <property type="entry name" value="Complement control module/SCR domain"/>
    <property type="match status" value="4"/>
</dbReference>
<protein>
    <recommendedName>
        <fullName evidence="9">Sushi domain-containing protein</fullName>
    </recommendedName>
</protein>
<feature type="disulfide bond" evidence="8">
    <location>
        <begin position="228"/>
        <end position="255"/>
    </location>
</feature>
<dbReference type="Pfam" id="PF00084">
    <property type="entry name" value="Sushi"/>
    <property type="match status" value="4"/>
</dbReference>
<name>A0A3B3Z8B6_9GOBI</name>
<dbReference type="Proteomes" id="UP000261520">
    <property type="component" value="Unplaced"/>
</dbReference>
<keyword evidence="7" id="KW-0325">Glycoprotein</keyword>